<dbReference type="Proteomes" id="UP000178155">
    <property type="component" value="Unassembled WGS sequence"/>
</dbReference>
<proteinExistence type="predicted"/>
<dbReference type="Gene3D" id="1.10.530.10">
    <property type="match status" value="1"/>
</dbReference>
<keyword evidence="1" id="KW-0812">Transmembrane</keyword>
<name>A0A1F8HA69_9BACT</name>
<evidence type="ECO:0000313" key="2">
    <source>
        <dbReference type="EMBL" id="OGN34495.1"/>
    </source>
</evidence>
<keyword evidence="1" id="KW-0472">Membrane</keyword>
<evidence type="ECO:0000313" key="3">
    <source>
        <dbReference type="Proteomes" id="UP000178155"/>
    </source>
</evidence>
<protein>
    <recommendedName>
        <fullName evidence="4">Transglycosylase SLT domain-containing protein</fullName>
    </recommendedName>
</protein>
<comment type="caution">
    <text evidence="2">The sequence shown here is derived from an EMBL/GenBank/DDBJ whole genome shotgun (WGS) entry which is preliminary data.</text>
</comment>
<keyword evidence="1" id="KW-1133">Transmembrane helix</keyword>
<organism evidence="2 3">
    <name type="scientific">Candidatus Yanofskybacteria bacterium RIFCSPLOWO2_02_FULL_47_9b</name>
    <dbReference type="NCBI Taxonomy" id="1802708"/>
    <lineage>
        <taxon>Bacteria</taxon>
        <taxon>Candidatus Yanofskyibacteriota</taxon>
    </lineage>
</organism>
<reference evidence="2 3" key="1">
    <citation type="journal article" date="2016" name="Nat. Commun.">
        <title>Thousands of microbial genomes shed light on interconnected biogeochemical processes in an aquifer system.</title>
        <authorList>
            <person name="Anantharaman K."/>
            <person name="Brown C.T."/>
            <person name="Hug L.A."/>
            <person name="Sharon I."/>
            <person name="Castelle C.J."/>
            <person name="Probst A.J."/>
            <person name="Thomas B.C."/>
            <person name="Singh A."/>
            <person name="Wilkins M.J."/>
            <person name="Karaoz U."/>
            <person name="Brodie E.L."/>
            <person name="Williams K.H."/>
            <person name="Hubbard S.S."/>
            <person name="Banfield J.F."/>
        </authorList>
    </citation>
    <scope>NUCLEOTIDE SEQUENCE [LARGE SCALE GENOMIC DNA]</scope>
</reference>
<feature type="transmembrane region" description="Helical" evidence="1">
    <location>
        <begin position="7"/>
        <end position="26"/>
    </location>
</feature>
<evidence type="ECO:0000256" key="1">
    <source>
        <dbReference type="SAM" id="Phobius"/>
    </source>
</evidence>
<accession>A0A1F8HA69</accession>
<dbReference type="EMBL" id="MGKW01000009">
    <property type="protein sequence ID" value="OGN34495.1"/>
    <property type="molecule type" value="Genomic_DNA"/>
</dbReference>
<dbReference type="AlphaFoldDB" id="A0A1F8HA69"/>
<evidence type="ECO:0008006" key="4">
    <source>
        <dbReference type="Google" id="ProtNLM"/>
    </source>
</evidence>
<sequence length="412" mass="45298">MIFLKALRVIFFSLAGMIVIVGFVIIQHNVWAFSLGTGAQISVVFTPEPMPTPLPWTLKDKILEAKALLAGVTLKVGKTNIVYTEDRIGGASITKKTLKEPEKEIALAALNTDTGEISIIKIVKHGGELIAPTGWIISITPRANGIRWNAWNTAFQVELPKQQIIIANLYPDDTKKIIKYIFYAPYSSDLHRPELINAGQQYISDTVTEALAELKTAGTGSIAMSGSSVHDVWSNRTKFFERIPMLEQSDLTEFLIDPQITTERIYTIIGTNGNQAFANTCNSSSACGWVQFTPATYKTIAKMYPSARLVTDFVSGAADHVNSIKAAILLYDYNLRGIIKTNGQKVLQDPRLEEYLAASYNGSPSRATKSLSASILSSVTDWIDALTSKKGGLASETRGYLVKLRYLQEHSL</sequence>
<gene>
    <name evidence="2" type="ORF">A3I39_02790</name>
</gene>